<dbReference type="InterPro" id="IPR052913">
    <property type="entry name" value="Glycopeptide_resist_protein"/>
</dbReference>
<dbReference type="EMBL" id="PGFD01000001">
    <property type="protein sequence ID" value="PJJ68070.1"/>
    <property type="molecule type" value="Genomic_DNA"/>
</dbReference>
<dbReference type="AlphaFoldDB" id="A0A2M9CB77"/>
<comment type="caution">
    <text evidence="1">The sequence shown here is derived from an EMBL/GenBank/DDBJ whole genome shotgun (WGS) entry which is preliminary data.</text>
</comment>
<dbReference type="Proteomes" id="UP000228740">
    <property type="component" value="Unassembled WGS sequence"/>
</dbReference>
<gene>
    <name evidence="1" type="ORF">CLV73_2094</name>
</gene>
<dbReference type="InterPro" id="IPR007391">
    <property type="entry name" value="Vancomycin_resist_VanW"/>
</dbReference>
<dbReference type="OrthoDB" id="9797191at2"/>
<name>A0A2M9CB77_9FLAO</name>
<dbReference type="RefSeq" id="WP_100376719.1">
    <property type="nucleotide sequence ID" value="NZ_PGFD01000001.1"/>
</dbReference>
<evidence type="ECO:0000313" key="2">
    <source>
        <dbReference type="Proteomes" id="UP000228740"/>
    </source>
</evidence>
<protein>
    <submittedName>
        <fullName evidence="1">Vancomycin resistance protein VanW</fullName>
    </submittedName>
</protein>
<dbReference type="PANTHER" id="PTHR35788">
    <property type="entry name" value="EXPORTED PROTEIN-RELATED"/>
    <property type="match status" value="1"/>
</dbReference>
<proteinExistence type="predicted"/>
<sequence length="235" mass="27768">MKQKFKSILPSILKLHLRLLKRYFHESKNKYIYSKSYNTQSIGRYKNEILQPIKKSEFHENKIHNLNIVHGKINHLVINPNETFSFWKIVGKPNKKNNFKEGRNLIQNNISSEIGGGICQFSSIIYFLALQSGLKILERHSHSIDIYKDQERFTPLGSDSTVVYGYKDLQIQNPYEFPIQFECNVNENELRFYIISPYELQLNTINFEYSENSEGVWVKTFSNGKKLLENFYIRL</sequence>
<reference evidence="1 2" key="1">
    <citation type="submission" date="2017-11" db="EMBL/GenBank/DDBJ databases">
        <title>Genomic Encyclopedia of Archaeal and Bacterial Type Strains, Phase II (KMG-II): From Individual Species to Whole Genera.</title>
        <authorList>
            <person name="Goeker M."/>
        </authorList>
    </citation>
    <scope>NUCLEOTIDE SEQUENCE [LARGE SCALE GENOMIC DNA]</scope>
    <source>
        <strain evidence="1 2">DSM 27617</strain>
    </source>
</reference>
<organism evidence="1 2">
    <name type="scientific">Chryseobacterium geocarposphaerae</name>
    <dbReference type="NCBI Taxonomy" id="1416776"/>
    <lineage>
        <taxon>Bacteria</taxon>
        <taxon>Pseudomonadati</taxon>
        <taxon>Bacteroidota</taxon>
        <taxon>Flavobacteriia</taxon>
        <taxon>Flavobacteriales</taxon>
        <taxon>Weeksellaceae</taxon>
        <taxon>Chryseobacterium group</taxon>
        <taxon>Chryseobacterium</taxon>
    </lineage>
</organism>
<evidence type="ECO:0000313" key="1">
    <source>
        <dbReference type="EMBL" id="PJJ68070.1"/>
    </source>
</evidence>
<dbReference type="Pfam" id="PF04294">
    <property type="entry name" value="VanW"/>
    <property type="match status" value="1"/>
</dbReference>
<accession>A0A2M9CB77</accession>
<dbReference type="PANTHER" id="PTHR35788:SF1">
    <property type="entry name" value="EXPORTED PROTEIN"/>
    <property type="match status" value="1"/>
</dbReference>
<keyword evidence="2" id="KW-1185">Reference proteome</keyword>